<evidence type="ECO:0000256" key="1">
    <source>
        <dbReference type="SAM" id="MobiDB-lite"/>
    </source>
</evidence>
<feature type="signal peptide" evidence="2">
    <location>
        <begin position="1"/>
        <end position="25"/>
    </location>
</feature>
<feature type="compositionally biased region" description="Low complexity" evidence="1">
    <location>
        <begin position="153"/>
        <end position="186"/>
    </location>
</feature>
<evidence type="ECO:0000256" key="2">
    <source>
        <dbReference type="SAM" id="SignalP"/>
    </source>
</evidence>
<feature type="region of interest" description="Disordered" evidence="1">
    <location>
        <begin position="504"/>
        <end position="527"/>
    </location>
</feature>
<sequence length="551" mass="61935">MRATKIHTFIAIGYLSFLGVAEIQCQQPGVARNPSDFSSLRDSIEGFCAEAEASEDFTLGTTTFRISNYRSTSVLSVTDCVASFSELVNTCITQGYSRGITTTNDVRYELLKASEPDVQARAPAEKLKVSAKKTAKKATPPKTSKAAAEKIPKATPVKPVPTKATSLRASSTRSSSAASASATGSSKCRSLGKNDKVGRNRFKRENGPRSPHTELLRRAPKKGQVCGVTLESDTFTSSGKQPGNIATYGWTIADSCTDYRWGGWDATGDYETEHIMEWQMVTSFFKTLEEKWTSKLWNHPDPKALDANGKRKQIGFCAYWKEHWISNVGQFSIGTSPAMTVQKHIAYEYPSDTRYRNEFVVLQSKINSPAKQSLWQHDPREPIYNDSEMQKLVDGSGEDIRVAVQRVRAVIGMYKYMTESNIKKYFAEEVTRMGAQIGKIDTTLPSHPRKITRGDIRTYDPWKKLGLEAEWSTYVNAKFVQAKKKADDFGTKWIKKLKDKKCSAAEKKKAKNDPKDTPAERQKKAEMQDIQFTIDKLETEWKKVPNWTRPW</sequence>
<proteinExistence type="predicted"/>
<comment type="caution">
    <text evidence="3">The sequence shown here is derived from an EMBL/GenBank/DDBJ whole genome shotgun (WGS) entry which is preliminary data.</text>
</comment>
<reference evidence="3 4" key="1">
    <citation type="submission" date="2024-02" db="EMBL/GenBank/DDBJ databases">
        <title>De novo assembly and annotation of 12 fungi associated with fruit tree decline syndrome in Ontario, Canada.</title>
        <authorList>
            <person name="Sulman M."/>
            <person name="Ellouze W."/>
            <person name="Ilyukhin E."/>
        </authorList>
    </citation>
    <scope>NUCLEOTIDE SEQUENCE [LARGE SCALE GENOMIC DNA]</scope>
    <source>
        <strain evidence="3 4">M97-236</strain>
    </source>
</reference>
<keyword evidence="2" id="KW-0732">Signal</keyword>
<accession>A0ABR3RII8</accession>
<keyword evidence="4" id="KW-1185">Reference proteome</keyword>
<feature type="compositionally biased region" description="Low complexity" evidence="1">
    <location>
        <begin position="137"/>
        <end position="146"/>
    </location>
</feature>
<gene>
    <name evidence="3" type="ORF">SLS59_004043</name>
</gene>
<feature type="chain" id="PRO_5045916388" evidence="2">
    <location>
        <begin position="26"/>
        <end position="551"/>
    </location>
</feature>
<organism evidence="3 4">
    <name type="scientific">Nothophoma quercina</name>
    <dbReference type="NCBI Taxonomy" id="749835"/>
    <lineage>
        <taxon>Eukaryota</taxon>
        <taxon>Fungi</taxon>
        <taxon>Dikarya</taxon>
        <taxon>Ascomycota</taxon>
        <taxon>Pezizomycotina</taxon>
        <taxon>Dothideomycetes</taxon>
        <taxon>Pleosporomycetidae</taxon>
        <taxon>Pleosporales</taxon>
        <taxon>Pleosporineae</taxon>
        <taxon>Didymellaceae</taxon>
        <taxon>Nothophoma</taxon>
    </lineage>
</organism>
<evidence type="ECO:0000313" key="3">
    <source>
        <dbReference type="EMBL" id="KAL1604249.1"/>
    </source>
</evidence>
<feature type="compositionally biased region" description="Basic and acidic residues" evidence="1">
    <location>
        <begin position="192"/>
        <end position="217"/>
    </location>
</feature>
<dbReference type="Proteomes" id="UP001521222">
    <property type="component" value="Unassembled WGS sequence"/>
</dbReference>
<protein>
    <submittedName>
        <fullName evidence="3">Uncharacterized protein</fullName>
    </submittedName>
</protein>
<evidence type="ECO:0000313" key="4">
    <source>
        <dbReference type="Proteomes" id="UP001521222"/>
    </source>
</evidence>
<feature type="region of interest" description="Disordered" evidence="1">
    <location>
        <begin position="119"/>
        <end position="223"/>
    </location>
</feature>
<dbReference type="EMBL" id="JAKIXB020000011">
    <property type="protein sequence ID" value="KAL1604249.1"/>
    <property type="molecule type" value="Genomic_DNA"/>
</dbReference>
<name>A0ABR3RII8_9PLEO</name>